<reference evidence="1" key="1">
    <citation type="submission" date="2017-05" db="UniProtKB">
        <authorList>
            <consortium name="EnsemblMetazoa"/>
        </authorList>
    </citation>
    <scope>IDENTIFICATION</scope>
</reference>
<dbReference type="InParanoid" id="A0A1X7VPM6"/>
<proteinExistence type="predicted"/>
<organism evidence="1">
    <name type="scientific">Amphimedon queenslandica</name>
    <name type="common">Sponge</name>
    <dbReference type="NCBI Taxonomy" id="400682"/>
    <lineage>
        <taxon>Eukaryota</taxon>
        <taxon>Metazoa</taxon>
        <taxon>Porifera</taxon>
        <taxon>Demospongiae</taxon>
        <taxon>Heteroscleromorpha</taxon>
        <taxon>Haplosclerida</taxon>
        <taxon>Niphatidae</taxon>
        <taxon>Amphimedon</taxon>
    </lineage>
</organism>
<protein>
    <submittedName>
        <fullName evidence="1">Uncharacterized protein</fullName>
    </submittedName>
</protein>
<dbReference type="AlphaFoldDB" id="A0A1X7VPM6"/>
<name>A0A1X7VPM6_AMPQE</name>
<accession>A0A1X7VPM6</accession>
<sequence length="90" mass="10051">MPSRIYTSTVGVFSSDVKRSASSTDKLEIVVNHMSDIVSSAKKFKVDSTSQSDVSLSQLPFSNQSTCVITHQSNYIRFKNLCKLLLKLNY</sequence>
<evidence type="ECO:0000313" key="1">
    <source>
        <dbReference type="EnsemblMetazoa" id="Aqu2.1.42331_001"/>
    </source>
</evidence>
<dbReference type="EnsemblMetazoa" id="Aqu2.1.42331_001">
    <property type="protein sequence ID" value="Aqu2.1.42331_001"/>
    <property type="gene ID" value="Aqu2.1.42331"/>
</dbReference>